<organism evidence="4 5">
    <name type="scientific">Leptospira kanakyensis</name>
    <dbReference type="NCBI Taxonomy" id="2484968"/>
    <lineage>
        <taxon>Bacteria</taxon>
        <taxon>Pseudomonadati</taxon>
        <taxon>Spirochaetota</taxon>
        <taxon>Spirochaetia</taxon>
        <taxon>Leptospirales</taxon>
        <taxon>Leptospiraceae</taxon>
        <taxon>Leptospira</taxon>
    </lineage>
</organism>
<evidence type="ECO:0000256" key="2">
    <source>
        <dbReference type="ARBA" id="ARBA00023043"/>
    </source>
</evidence>
<gene>
    <name evidence="4" type="ORF">EHQ18_14130</name>
</gene>
<keyword evidence="5" id="KW-1185">Reference proteome</keyword>
<dbReference type="OrthoDB" id="355857at2"/>
<reference evidence="4" key="1">
    <citation type="journal article" date="2019" name="PLoS Negl. Trop. Dis.">
        <title>Revisiting the worldwide diversity of Leptospira species in the environment.</title>
        <authorList>
            <person name="Vincent A.T."/>
            <person name="Schiettekatte O."/>
            <person name="Bourhy P."/>
            <person name="Veyrier F.J."/>
            <person name="Picardeau M."/>
        </authorList>
    </citation>
    <scope>NUCLEOTIDE SEQUENCE [LARGE SCALE GENOMIC DNA]</scope>
    <source>
        <strain evidence="4">201800293</strain>
    </source>
</reference>
<dbReference type="InterPro" id="IPR002110">
    <property type="entry name" value="Ankyrin_rpt"/>
</dbReference>
<accession>A0A6N4Q5R6</accession>
<dbReference type="PROSITE" id="PS50088">
    <property type="entry name" value="ANK_REPEAT"/>
    <property type="match status" value="1"/>
</dbReference>
<evidence type="ECO:0000256" key="3">
    <source>
        <dbReference type="PROSITE-ProRule" id="PRU00023"/>
    </source>
</evidence>
<evidence type="ECO:0000256" key="1">
    <source>
        <dbReference type="ARBA" id="ARBA00022737"/>
    </source>
</evidence>
<keyword evidence="2 3" id="KW-0040">ANK repeat</keyword>
<name>A0A6N4Q5R6_9LEPT</name>
<dbReference type="AlphaFoldDB" id="A0A6N4Q5R6"/>
<dbReference type="RefSeq" id="WP_135635415.1">
    <property type="nucleotide sequence ID" value="NZ_RQFE01000024.1"/>
</dbReference>
<proteinExistence type="predicted"/>
<dbReference type="Proteomes" id="UP000297239">
    <property type="component" value="Unassembled WGS sequence"/>
</dbReference>
<protein>
    <submittedName>
        <fullName evidence="4">Ankyrin repeat domain-containing protein</fullName>
    </submittedName>
</protein>
<dbReference type="SUPFAM" id="SSF48403">
    <property type="entry name" value="Ankyrin repeat"/>
    <property type="match status" value="1"/>
</dbReference>
<comment type="caution">
    <text evidence="4">The sequence shown here is derived from an EMBL/GenBank/DDBJ whole genome shotgun (WGS) entry which is preliminary data.</text>
</comment>
<sequence>MGKKKKTTLPKNFEELLENGNIDDIKAVFDHCELDARGGNRKHTTIGFIKCPDSVIQWLVEQGADLNATDIWGDTALHQRSRSRISDIKILLELGADLHFKNQSGETPLHTAALAQNPKAYEMLLQKGANLHERNNRGLTALELALSTCSNSEIENTLTITQLSLRAGAKMTPMMNVCVEEIGKQFEFHRKNFDPDSVHKVSQALLNLYEIFNIKPIETRIEFDGKSPIILKSQSWQNQFEELWNLLVPSTGQASTTQGEVIRISGRISNEIEGNGGINWDKDFSLMAESFYLLINSGNTLSSDEMKNLKSVISNIKARNGETDLLKQSAVKWVIQNSLPTKLSPQPYKR</sequence>
<dbReference type="PANTHER" id="PTHR24171">
    <property type="entry name" value="ANKYRIN REPEAT DOMAIN-CONTAINING PROTEIN 39-RELATED"/>
    <property type="match status" value="1"/>
</dbReference>
<evidence type="ECO:0000313" key="5">
    <source>
        <dbReference type="Proteomes" id="UP000297239"/>
    </source>
</evidence>
<dbReference type="PROSITE" id="PS50297">
    <property type="entry name" value="ANK_REP_REGION"/>
    <property type="match status" value="1"/>
</dbReference>
<feature type="repeat" description="ANK" evidence="3">
    <location>
        <begin position="104"/>
        <end position="136"/>
    </location>
</feature>
<dbReference type="SMART" id="SM00248">
    <property type="entry name" value="ANK"/>
    <property type="match status" value="1"/>
</dbReference>
<dbReference type="InterPro" id="IPR036770">
    <property type="entry name" value="Ankyrin_rpt-contain_sf"/>
</dbReference>
<dbReference type="EMBL" id="RQFF01000030">
    <property type="protein sequence ID" value="TGK69910.1"/>
    <property type="molecule type" value="Genomic_DNA"/>
</dbReference>
<dbReference type="Gene3D" id="1.25.40.20">
    <property type="entry name" value="Ankyrin repeat-containing domain"/>
    <property type="match status" value="1"/>
</dbReference>
<evidence type="ECO:0000313" key="4">
    <source>
        <dbReference type="EMBL" id="TGK69910.1"/>
    </source>
</evidence>
<dbReference type="Pfam" id="PF12796">
    <property type="entry name" value="Ank_2"/>
    <property type="match status" value="1"/>
</dbReference>
<keyword evidence="1" id="KW-0677">Repeat</keyword>